<evidence type="ECO:0000313" key="2">
    <source>
        <dbReference type="Proteomes" id="UP001228905"/>
    </source>
</evidence>
<reference evidence="1 2" key="1">
    <citation type="submission" date="2023-07" db="EMBL/GenBank/DDBJ databases">
        <title>Genomic Encyclopedia of Type Strains, Phase IV (KMG-IV): sequencing the most valuable type-strain genomes for metagenomic binning, comparative biology and taxonomic classification.</title>
        <authorList>
            <person name="Goeker M."/>
        </authorList>
    </citation>
    <scope>NUCLEOTIDE SEQUENCE [LARGE SCALE GENOMIC DNA]</scope>
    <source>
        <strain evidence="1 2">DSM 18695</strain>
    </source>
</reference>
<keyword evidence="2" id="KW-1185">Reference proteome</keyword>
<protein>
    <submittedName>
        <fullName evidence="1">Uncharacterized protein</fullName>
    </submittedName>
</protein>
<proteinExistence type="predicted"/>
<name>A0ABU0IPQ9_9CAUL</name>
<accession>A0ABU0IPQ9</accession>
<dbReference type="EMBL" id="JAUSVS010000002">
    <property type="protein sequence ID" value="MDQ0463366.1"/>
    <property type="molecule type" value="Genomic_DNA"/>
</dbReference>
<comment type="caution">
    <text evidence="1">The sequence shown here is derived from an EMBL/GenBank/DDBJ whole genome shotgun (WGS) entry which is preliminary data.</text>
</comment>
<evidence type="ECO:0000313" key="1">
    <source>
        <dbReference type="EMBL" id="MDQ0463366.1"/>
    </source>
</evidence>
<sequence length="205" mass="22757">MMRIALLATAIAAAVVAGLWAWSVHPNWPEPRTVLHPLEWSAIQRNAAGGGFPTDVESAKARILLAERGARPKDWKAQPGCWTLDRALRHWRVCAAPDGRTRSIALTWPKEPAYPRDHPDRATVREGINLLVWVTSPGSGLADRQALLVRAEERDLGPAAIVGVARIRGLYRPYSELYLQAMPAALPLPPDWTYRPPPPPEYFVD</sequence>
<dbReference type="Proteomes" id="UP001228905">
    <property type="component" value="Unassembled WGS sequence"/>
</dbReference>
<gene>
    <name evidence="1" type="ORF">QO010_001137</name>
</gene>
<organism evidence="1 2">
    <name type="scientific">Caulobacter ginsengisoli</name>
    <dbReference type="NCBI Taxonomy" id="400775"/>
    <lineage>
        <taxon>Bacteria</taxon>
        <taxon>Pseudomonadati</taxon>
        <taxon>Pseudomonadota</taxon>
        <taxon>Alphaproteobacteria</taxon>
        <taxon>Caulobacterales</taxon>
        <taxon>Caulobacteraceae</taxon>
        <taxon>Caulobacter</taxon>
    </lineage>
</organism>
<dbReference type="RefSeq" id="WP_307347175.1">
    <property type="nucleotide sequence ID" value="NZ_JAUSVS010000002.1"/>
</dbReference>